<feature type="domain" description="Putative oxidoreductase/dehydrogenase Rossmann-like" evidence="1">
    <location>
        <begin position="28"/>
        <end position="79"/>
    </location>
</feature>
<evidence type="ECO:0000259" key="1">
    <source>
        <dbReference type="Pfam" id="PF10727"/>
    </source>
</evidence>
<dbReference type="KEGG" id="cliz:G7Y31_01990"/>
<keyword evidence="3" id="KW-1185">Reference proteome</keyword>
<protein>
    <recommendedName>
        <fullName evidence="1">Putative oxidoreductase/dehydrogenase Rossmann-like domain-containing protein</fullName>
    </recommendedName>
</protein>
<gene>
    <name evidence="2" type="ORF">G7Y31_01990</name>
</gene>
<sequence length="208" mass="22720">MRIATVGGSALAYVLLNSGHELVEDLDSAECIILQADHDELPTLVEEVAPHVSKGDIVIHTSLTHGPQVLDPVEVRGAVVASAAQLRPDTWGVEALDEVGLTVAQVLISDSGGNVIELSGDTRGPLIARVAYSNITWYLAAWAEMDVVQEIRGVDVPLLPEVLPGEIREAYRYIEDIGQQQAYSDVVRLLTERGKLPDFRWTGMEWQE</sequence>
<evidence type="ECO:0000313" key="3">
    <source>
        <dbReference type="Proteomes" id="UP000594681"/>
    </source>
</evidence>
<organism evidence="2 3">
    <name type="scientific">Corynebacterium lizhenjunii</name>
    <dbReference type="NCBI Taxonomy" id="2709394"/>
    <lineage>
        <taxon>Bacteria</taxon>
        <taxon>Bacillati</taxon>
        <taxon>Actinomycetota</taxon>
        <taxon>Actinomycetes</taxon>
        <taxon>Mycobacteriales</taxon>
        <taxon>Corynebacteriaceae</taxon>
        <taxon>Corynebacterium</taxon>
    </lineage>
</organism>
<evidence type="ECO:0000313" key="2">
    <source>
        <dbReference type="EMBL" id="QPK79505.1"/>
    </source>
</evidence>
<reference evidence="2 3" key="1">
    <citation type="submission" date="2020-11" db="EMBL/GenBank/DDBJ databases">
        <title>Corynebacterium sp. ZJ-599.</title>
        <authorList>
            <person name="Zhou J."/>
        </authorList>
    </citation>
    <scope>NUCLEOTIDE SEQUENCE [LARGE SCALE GENOMIC DNA]</scope>
    <source>
        <strain evidence="2 3">ZJ-599</strain>
    </source>
</reference>
<name>A0A7T0KEV4_9CORY</name>
<dbReference type="Pfam" id="PF10727">
    <property type="entry name" value="Rossmann-like"/>
    <property type="match status" value="1"/>
</dbReference>
<proteinExistence type="predicted"/>
<dbReference type="AlphaFoldDB" id="A0A7T0KEV4"/>
<dbReference type="Gene3D" id="3.40.50.720">
    <property type="entry name" value="NAD(P)-binding Rossmann-like Domain"/>
    <property type="match status" value="1"/>
</dbReference>
<dbReference type="InterPro" id="IPR019665">
    <property type="entry name" value="OxRdtase/DH_put_Rossmann_dom"/>
</dbReference>
<accession>A0A7T0KEV4</accession>
<dbReference type="Proteomes" id="UP000594681">
    <property type="component" value="Chromosome"/>
</dbReference>
<dbReference type="EMBL" id="CP064954">
    <property type="protein sequence ID" value="QPK79505.1"/>
    <property type="molecule type" value="Genomic_DNA"/>
</dbReference>
<dbReference type="RefSeq" id="WP_165008716.1">
    <property type="nucleotide sequence ID" value="NZ_CP064954.1"/>
</dbReference>